<feature type="signal peptide" evidence="1">
    <location>
        <begin position="1"/>
        <end position="22"/>
    </location>
</feature>
<protein>
    <recommendedName>
        <fullName evidence="2">F-box domain-containing protein</fullName>
    </recommendedName>
</protein>
<name>E3NUG9_CAERE</name>
<dbReference type="HOGENOM" id="CLU_087719_0_0_1"/>
<keyword evidence="1" id="KW-0732">Signal</keyword>
<feature type="chain" id="PRO_5003178151" description="F-box domain-containing protein" evidence="1">
    <location>
        <begin position="23"/>
        <end position="266"/>
    </location>
</feature>
<gene>
    <name evidence="3" type="ORF">CRE_13854</name>
</gene>
<dbReference type="EMBL" id="DS270546">
    <property type="protein sequence ID" value="EFO94730.1"/>
    <property type="molecule type" value="Genomic_DNA"/>
</dbReference>
<dbReference type="Pfam" id="PF00646">
    <property type="entry name" value="F-box"/>
    <property type="match status" value="1"/>
</dbReference>
<organism evidence="4">
    <name type="scientific">Caenorhabditis remanei</name>
    <name type="common">Caenorhabditis vulgaris</name>
    <dbReference type="NCBI Taxonomy" id="31234"/>
    <lineage>
        <taxon>Eukaryota</taxon>
        <taxon>Metazoa</taxon>
        <taxon>Ecdysozoa</taxon>
        <taxon>Nematoda</taxon>
        <taxon>Chromadorea</taxon>
        <taxon>Rhabditida</taxon>
        <taxon>Rhabditina</taxon>
        <taxon>Rhabditomorpha</taxon>
        <taxon>Rhabditoidea</taxon>
        <taxon>Rhabditidae</taxon>
        <taxon>Peloderinae</taxon>
        <taxon>Caenorhabditis</taxon>
    </lineage>
</organism>
<dbReference type="InParanoid" id="E3NUG9"/>
<evidence type="ECO:0000313" key="4">
    <source>
        <dbReference type="Proteomes" id="UP000008281"/>
    </source>
</evidence>
<dbReference type="PANTHER" id="PTHR21503:SF8">
    <property type="entry name" value="F-BOX ASSOCIATED DOMAIN-CONTAINING PROTEIN-RELATED"/>
    <property type="match status" value="1"/>
</dbReference>
<feature type="domain" description="F-box" evidence="2">
    <location>
        <begin position="54"/>
        <end position="102"/>
    </location>
</feature>
<dbReference type="PROSITE" id="PS50181">
    <property type="entry name" value="FBOX"/>
    <property type="match status" value="1"/>
</dbReference>
<evidence type="ECO:0000313" key="3">
    <source>
        <dbReference type="EMBL" id="EFO94730.1"/>
    </source>
</evidence>
<dbReference type="Proteomes" id="UP000008281">
    <property type="component" value="Unassembled WGS sequence"/>
</dbReference>
<evidence type="ECO:0000256" key="1">
    <source>
        <dbReference type="SAM" id="SignalP"/>
    </source>
</evidence>
<dbReference type="InterPro" id="IPR001810">
    <property type="entry name" value="F-box_dom"/>
</dbReference>
<proteinExistence type="predicted"/>
<keyword evidence="4" id="KW-1185">Reference proteome</keyword>
<sequence>MAFIFALLFCWIISVFFEAIESFLIPNIPLPPLHFPPSQTVSIRQPDVSVPTPPFLLLHIPYLPLGRIIDFMEPKTLVSLSFCSQKTHSVIKTQRRAPFAGRLCVSELDSNLSFRTFGNNNCVLSVRDCSYFSSSERSDYVIIKGQYVPVEVYRSKGNLVSYWYNTTDGLKTITDYVTDLFNIDVSEVCVSKDAINLIEWAIRRQKTPLDCLQRYIIRRRTDLYFEGLSLFSSNTNQLICSTQFPFLGKLTKNRFLIYLAWTMGYN</sequence>
<accession>E3NUG9</accession>
<dbReference type="AlphaFoldDB" id="E3NUG9"/>
<dbReference type="PANTHER" id="PTHR21503">
    <property type="entry name" value="F-BOX-CONTAINING HYPOTHETICAL PROTEIN C.ELEGANS"/>
    <property type="match status" value="1"/>
</dbReference>
<reference evidence="3" key="1">
    <citation type="submission" date="2007-07" db="EMBL/GenBank/DDBJ databases">
        <title>PCAP assembly of the Caenorhabditis remanei genome.</title>
        <authorList>
            <consortium name="The Caenorhabditis remanei Sequencing Consortium"/>
            <person name="Wilson R.K."/>
        </authorList>
    </citation>
    <scope>NUCLEOTIDE SEQUENCE [LARGE SCALE GENOMIC DNA]</scope>
    <source>
        <strain evidence="3">PB4641</strain>
    </source>
</reference>
<evidence type="ECO:0000259" key="2">
    <source>
        <dbReference type="PROSITE" id="PS50181"/>
    </source>
</evidence>